<gene>
    <name evidence="1" type="ORF">J2S63_001570</name>
</gene>
<protein>
    <submittedName>
        <fullName evidence="1">Uncharacterized protein</fullName>
    </submittedName>
</protein>
<organism evidence="1 2">
    <name type="scientific">Nocardioides marmoribigeumensis</name>
    <dbReference type="NCBI Taxonomy" id="433649"/>
    <lineage>
        <taxon>Bacteria</taxon>
        <taxon>Bacillati</taxon>
        <taxon>Actinomycetota</taxon>
        <taxon>Actinomycetes</taxon>
        <taxon>Propionibacteriales</taxon>
        <taxon>Nocardioidaceae</taxon>
        <taxon>Nocardioides</taxon>
    </lineage>
</organism>
<evidence type="ECO:0000313" key="1">
    <source>
        <dbReference type="EMBL" id="MDR7362017.1"/>
    </source>
</evidence>
<accession>A0ABU2BTR1</accession>
<reference evidence="1 2" key="1">
    <citation type="submission" date="2023-07" db="EMBL/GenBank/DDBJ databases">
        <title>Sequencing the genomes of 1000 actinobacteria strains.</title>
        <authorList>
            <person name="Klenk H.-P."/>
        </authorList>
    </citation>
    <scope>NUCLEOTIDE SEQUENCE [LARGE SCALE GENOMIC DNA]</scope>
    <source>
        <strain evidence="1 2">DSM 19426</strain>
    </source>
</reference>
<comment type="caution">
    <text evidence="1">The sequence shown here is derived from an EMBL/GenBank/DDBJ whole genome shotgun (WGS) entry which is preliminary data.</text>
</comment>
<dbReference type="Proteomes" id="UP001183648">
    <property type="component" value="Unassembled WGS sequence"/>
</dbReference>
<dbReference type="EMBL" id="JAVDYG010000001">
    <property type="protein sequence ID" value="MDR7362017.1"/>
    <property type="molecule type" value="Genomic_DNA"/>
</dbReference>
<proteinExistence type="predicted"/>
<sequence length="171" mass="18650">MPRESHALAPEEPTRRPAPRWWQRALPVTGLALLLTSLVVVLGQSDEQIRLSTTRQEQPFVELALTRSPLQLCAARRPLLRFSVVSQLAAAETLRFTVAADPALAGQKRFARRAAVEIAPGATRSLRTRLVAPARGAYDVAVRIQDRPEALRVHCAATRPGAKPAKKGAGR</sequence>
<keyword evidence="2" id="KW-1185">Reference proteome</keyword>
<name>A0ABU2BTR1_9ACTN</name>
<evidence type="ECO:0000313" key="2">
    <source>
        <dbReference type="Proteomes" id="UP001183648"/>
    </source>
</evidence>
<dbReference type="RefSeq" id="WP_310300892.1">
    <property type="nucleotide sequence ID" value="NZ_BAAAPS010000008.1"/>
</dbReference>